<dbReference type="InterPro" id="IPR013057">
    <property type="entry name" value="AA_transpt_TM"/>
</dbReference>
<dbReference type="AlphaFoldDB" id="A0A7I8L532"/>
<feature type="transmembrane region" description="Helical" evidence="9">
    <location>
        <begin position="110"/>
        <end position="133"/>
    </location>
</feature>
<keyword evidence="4 9" id="KW-0812">Transmembrane</keyword>
<evidence type="ECO:0000256" key="2">
    <source>
        <dbReference type="ARBA" id="ARBA00022448"/>
    </source>
</evidence>
<evidence type="ECO:0000256" key="6">
    <source>
        <dbReference type="ARBA" id="ARBA00022989"/>
    </source>
</evidence>
<feature type="transmembrane region" description="Helical" evidence="9">
    <location>
        <begin position="306"/>
        <end position="328"/>
    </location>
</feature>
<dbReference type="Pfam" id="PF01490">
    <property type="entry name" value="Aa_trans"/>
    <property type="match status" value="1"/>
</dbReference>
<feature type="domain" description="Amino acid transporter transmembrane" evidence="10">
    <location>
        <begin position="38"/>
        <end position="426"/>
    </location>
</feature>
<dbReference type="EMBL" id="LR746274">
    <property type="protein sequence ID" value="CAA7404872.1"/>
    <property type="molecule type" value="Genomic_DNA"/>
</dbReference>
<evidence type="ECO:0000256" key="8">
    <source>
        <dbReference type="ARBA" id="ARBA00061463"/>
    </source>
</evidence>
<sequence>MGTQCPSPPEDYAHNSNNAAAAAEKSIDDWLPITSSRNAKWWYSAFHNVTAMVGADPFFLSRGPGIAVLVLSWVITLYTLWQMVEMHEMVPGKRFDRYHELGQHAFGEKLGLWIVVPQQLVVEVGVNIVYMVTGGKSLKKFHDSVCPDCKSIKTTYFIMIFASVHFVLSQLPNLNSISGVSLAAAVMSLSYSTIAWGAAVDRGRKEGVEYGYKAKSTAGTVFGFFSALGDVAFAYAGHNVVLEIQATIPSTPEKPSKKPMWKGVVVAYIVVAVCYFPVALVGYWAFGNSVDDNILITLSKPRWLIAAANMMVVIHVIGSYQIYAMPVFDMMETVLVKKLRFRPGLPLRLIARSIYVAFTMFVAITFPFFGGLLGFFGGFAFAPTTYFLPCIMWLAIYKPKRFSLSWIANWICIILGVLLMILSPIGGLRQIIIQAKTYQFYS</sequence>
<gene>
    <name evidence="11" type="ORF">SI8410_11015550</name>
</gene>
<evidence type="ECO:0000259" key="10">
    <source>
        <dbReference type="Pfam" id="PF01490"/>
    </source>
</evidence>
<feature type="transmembrane region" description="Helical" evidence="9">
    <location>
        <begin position="66"/>
        <end position="84"/>
    </location>
</feature>
<comment type="subcellular location">
    <subcellularLocation>
        <location evidence="1">Cell membrane</location>
        <topology evidence="1">Multi-pass membrane protein</topology>
    </subcellularLocation>
</comment>
<keyword evidence="7 9" id="KW-0472">Membrane</keyword>
<feature type="transmembrane region" description="Helical" evidence="9">
    <location>
        <begin position="349"/>
        <end position="369"/>
    </location>
</feature>
<dbReference type="GO" id="GO:0015171">
    <property type="term" value="F:amino acid transmembrane transporter activity"/>
    <property type="evidence" value="ECO:0007669"/>
    <property type="project" value="UniProtKB-ARBA"/>
</dbReference>
<comment type="similarity">
    <text evidence="8">Belongs to the amino acid/polyamine transporter 2 family. Amino acid/auxin permease (AAAP) (TC 2.A.18.2) subfamily.</text>
</comment>
<dbReference type="OrthoDB" id="40134at2759"/>
<evidence type="ECO:0000313" key="11">
    <source>
        <dbReference type="EMBL" id="CAA7404872.1"/>
    </source>
</evidence>
<feature type="transmembrane region" description="Helical" evidence="9">
    <location>
        <begin position="407"/>
        <end position="428"/>
    </location>
</feature>
<organism evidence="11 12">
    <name type="scientific">Spirodela intermedia</name>
    <name type="common">Intermediate duckweed</name>
    <dbReference type="NCBI Taxonomy" id="51605"/>
    <lineage>
        <taxon>Eukaryota</taxon>
        <taxon>Viridiplantae</taxon>
        <taxon>Streptophyta</taxon>
        <taxon>Embryophyta</taxon>
        <taxon>Tracheophyta</taxon>
        <taxon>Spermatophyta</taxon>
        <taxon>Magnoliopsida</taxon>
        <taxon>Liliopsida</taxon>
        <taxon>Araceae</taxon>
        <taxon>Lemnoideae</taxon>
        <taxon>Spirodela</taxon>
    </lineage>
</organism>
<dbReference type="GO" id="GO:0005886">
    <property type="term" value="C:plasma membrane"/>
    <property type="evidence" value="ECO:0007669"/>
    <property type="project" value="UniProtKB-SubCell"/>
</dbReference>
<keyword evidence="5" id="KW-0029">Amino-acid transport</keyword>
<feature type="transmembrane region" description="Helical" evidence="9">
    <location>
        <begin position="264"/>
        <end position="286"/>
    </location>
</feature>
<proteinExistence type="inferred from homology"/>
<keyword evidence="12" id="KW-1185">Reference proteome</keyword>
<protein>
    <recommendedName>
        <fullName evidence="10">Amino acid transporter transmembrane domain-containing protein</fullName>
    </recommendedName>
</protein>
<reference evidence="11" key="1">
    <citation type="submission" date="2020-02" db="EMBL/GenBank/DDBJ databases">
        <authorList>
            <person name="Scholz U."/>
            <person name="Mascher M."/>
            <person name="Fiebig A."/>
        </authorList>
    </citation>
    <scope>NUCLEOTIDE SEQUENCE</scope>
</reference>
<dbReference type="FunFam" id="1.20.1740.10:FF:000033">
    <property type="entry name" value="Lysine histidine transporter 1"/>
    <property type="match status" value="1"/>
</dbReference>
<keyword evidence="6 9" id="KW-1133">Transmembrane helix</keyword>
<dbReference type="PANTHER" id="PTHR48017">
    <property type="entry name" value="OS05G0424000 PROTEIN-RELATED"/>
    <property type="match status" value="1"/>
</dbReference>
<evidence type="ECO:0000313" key="12">
    <source>
        <dbReference type="Proteomes" id="UP000663760"/>
    </source>
</evidence>
<feature type="transmembrane region" description="Helical" evidence="9">
    <location>
        <begin position="177"/>
        <end position="199"/>
    </location>
</feature>
<evidence type="ECO:0000256" key="1">
    <source>
        <dbReference type="ARBA" id="ARBA00004651"/>
    </source>
</evidence>
<name>A0A7I8L532_SPIIN</name>
<evidence type="ECO:0000256" key="4">
    <source>
        <dbReference type="ARBA" id="ARBA00022692"/>
    </source>
</evidence>
<keyword evidence="3" id="KW-1003">Cell membrane</keyword>
<dbReference type="Proteomes" id="UP000663760">
    <property type="component" value="Chromosome 11"/>
</dbReference>
<evidence type="ECO:0000256" key="9">
    <source>
        <dbReference type="SAM" id="Phobius"/>
    </source>
</evidence>
<evidence type="ECO:0000256" key="7">
    <source>
        <dbReference type="ARBA" id="ARBA00023136"/>
    </source>
</evidence>
<keyword evidence="2" id="KW-0813">Transport</keyword>
<feature type="transmembrane region" description="Helical" evidence="9">
    <location>
        <begin position="375"/>
        <end position="395"/>
    </location>
</feature>
<evidence type="ECO:0000256" key="3">
    <source>
        <dbReference type="ARBA" id="ARBA00022475"/>
    </source>
</evidence>
<evidence type="ECO:0000256" key="5">
    <source>
        <dbReference type="ARBA" id="ARBA00022970"/>
    </source>
</evidence>
<feature type="transmembrane region" description="Helical" evidence="9">
    <location>
        <begin position="154"/>
        <end position="171"/>
    </location>
</feature>
<accession>A0A7I8L532</accession>